<dbReference type="Pfam" id="PF00067">
    <property type="entry name" value="p450"/>
    <property type="match status" value="1"/>
</dbReference>
<dbReference type="Proteomes" id="UP000053328">
    <property type="component" value="Unassembled WGS sequence"/>
</dbReference>
<dbReference type="RefSeq" id="XP_016240470.1">
    <property type="nucleotide sequence ID" value="XM_016375194.1"/>
</dbReference>
<dbReference type="PANTHER" id="PTHR24305:SF232">
    <property type="entry name" value="P450, PUTATIVE (EUROFUNG)-RELATED"/>
    <property type="match status" value="1"/>
</dbReference>
<protein>
    <recommendedName>
        <fullName evidence="11">Cytochrome P450 oxidoreductase</fullName>
    </recommendedName>
</protein>
<dbReference type="CDD" id="cd11060">
    <property type="entry name" value="CYP57A1-like"/>
    <property type="match status" value="1"/>
</dbReference>
<dbReference type="InterPro" id="IPR050121">
    <property type="entry name" value="Cytochrome_P450_monoxygenase"/>
</dbReference>
<feature type="binding site" description="axial binding residue" evidence="7">
    <location>
        <position position="450"/>
    </location>
    <ligand>
        <name>heme</name>
        <dbReference type="ChEBI" id="CHEBI:30413"/>
    </ligand>
    <ligandPart>
        <name>Fe</name>
        <dbReference type="ChEBI" id="CHEBI:18248"/>
    </ligandPart>
</feature>
<dbReference type="InterPro" id="IPR036396">
    <property type="entry name" value="Cyt_P450_sf"/>
</dbReference>
<dbReference type="PRINTS" id="PR00385">
    <property type="entry name" value="P450"/>
</dbReference>
<dbReference type="AlphaFoldDB" id="A0A0D2C9J4"/>
<dbReference type="HOGENOM" id="CLU_001570_14_0_1"/>
<dbReference type="GO" id="GO:0004497">
    <property type="term" value="F:monooxygenase activity"/>
    <property type="evidence" value="ECO:0007669"/>
    <property type="project" value="UniProtKB-KW"/>
</dbReference>
<keyword evidence="10" id="KW-1185">Reference proteome</keyword>
<proteinExistence type="inferred from homology"/>
<dbReference type="GO" id="GO:0020037">
    <property type="term" value="F:heme binding"/>
    <property type="evidence" value="ECO:0007669"/>
    <property type="project" value="InterPro"/>
</dbReference>
<evidence type="ECO:0000256" key="7">
    <source>
        <dbReference type="PIRSR" id="PIRSR602401-1"/>
    </source>
</evidence>
<dbReference type="InterPro" id="IPR017972">
    <property type="entry name" value="Cyt_P450_CS"/>
</dbReference>
<dbReference type="EMBL" id="KN847492">
    <property type="protein sequence ID" value="KIW20254.1"/>
    <property type="molecule type" value="Genomic_DNA"/>
</dbReference>
<dbReference type="OrthoDB" id="4117609at2759"/>
<dbReference type="PRINTS" id="PR00463">
    <property type="entry name" value="EP450I"/>
</dbReference>
<dbReference type="GO" id="GO:0016705">
    <property type="term" value="F:oxidoreductase activity, acting on paired donors, with incorporation or reduction of molecular oxygen"/>
    <property type="evidence" value="ECO:0007669"/>
    <property type="project" value="InterPro"/>
</dbReference>
<evidence type="ECO:0000256" key="3">
    <source>
        <dbReference type="ARBA" id="ARBA00022723"/>
    </source>
</evidence>
<comment type="similarity">
    <text evidence="2 8">Belongs to the cytochrome P450 family.</text>
</comment>
<sequence>MNLLRDIQVLLADHWMMLLVFLLFRKLLFNKYGRGLHPIPGPFLAGFSDFWRFFCTTFSTVHQAHLNLHRKTNSHFVRIGPRTISISDTALIPTIYGTHSAFTKSEYYRLSMMPLDGAYTPSLFTALDERYHTSIKRPIATAYSMSTIIEYEPLVDSTTSLFTSRLDGFAASGVSFDFGVWLQMYAFDVIGEILFSQKLGFLESGTDVAGIMADIRGKISYAACVGQIPFLDRILTKNPLFLKIVPTHPIVTFTLDRMKERVASMAYGAGRKRDFLTRCMEAQARYPDIVTNRMIILYNGDNVAAGSDTTGIALRAIFYHLMKTPACLRRLVEEIDRAEEAGQLSNLVTWHESSRLPYLQACIKEAFRIHPVVGLIIERCVPKGGIVLRGHYLPEGTIVGMNPWVTTRDESVYGADADIFRPERWLEATPEQLTAMDRANLTFGYGKRACIGKNISMLEICKVVPQLLRHYELSFLQPDQEWTVRGGWFVWQDGFEVYIRRRARK</sequence>
<dbReference type="Gene3D" id="1.10.630.10">
    <property type="entry name" value="Cytochrome P450"/>
    <property type="match status" value="1"/>
</dbReference>
<name>A0A0D2C9J4_9EURO</name>
<dbReference type="STRING" id="91928.A0A0D2C9J4"/>
<dbReference type="PROSITE" id="PS00086">
    <property type="entry name" value="CYTOCHROME_P450"/>
    <property type="match status" value="1"/>
</dbReference>
<accession>A0A0D2C9J4</accession>
<comment type="cofactor">
    <cofactor evidence="1 7">
        <name>heme</name>
        <dbReference type="ChEBI" id="CHEBI:30413"/>
    </cofactor>
</comment>
<dbReference type="InterPro" id="IPR002401">
    <property type="entry name" value="Cyt_P450_E_grp-I"/>
</dbReference>
<keyword evidence="4 8" id="KW-0560">Oxidoreductase</keyword>
<evidence type="ECO:0000256" key="4">
    <source>
        <dbReference type="ARBA" id="ARBA00023002"/>
    </source>
</evidence>
<dbReference type="InterPro" id="IPR001128">
    <property type="entry name" value="Cyt_P450"/>
</dbReference>
<evidence type="ECO:0000256" key="5">
    <source>
        <dbReference type="ARBA" id="ARBA00023004"/>
    </source>
</evidence>
<gene>
    <name evidence="9" type="ORF">PV08_00829</name>
</gene>
<evidence type="ECO:0008006" key="11">
    <source>
        <dbReference type="Google" id="ProtNLM"/>
    </source>
</evidence>
<keyword evidence="3 7" id="KW-0479">Metal-binding</keyword>
<keyword evidence="6 8" id="KW-0503">Monooxygenase</keyword>
<dbReference type="GeneID" id="27327912"/>
<evidence type="ECO:0000313" key="10">
    <source>
        <dbReference type="Proteomes" id="UP000053328"/>
    </source>
</evidence>
<evidence type="ECO:0000256" key="2">
    <source>
        <dbReference type="ARBA" id="ARBA00010617"/>
    </source>
</evidence>
<organism evidence="9 10">
    <name type="scientific">Exophiala spinifera</name>
    <dbReference type="NCBI Taxonomy" id="91928"/>
    <lineage>
        <taxon>Eukaryota</taxon>
        <taxon>Fungi</taxon>
        <taxon>Dikarya</taxon>
        <taxon>Ascomycota</taxon>
        <taxon>Pezizomycotina</taxon>
        <taxon>Eurotiomycetes</taxon>
        <taxon>Chaetothyriomycetidae</taxon>
        <taxon>Chaetothyriales</taxon>
        <taxon>Herpotrichiellaceae</taxon>
        <taxon>Exophiala</taxon>
    </lineage>
</organism>
<evidence type="ECO:0000313" key="9">
    <source>
        <dbReference type="EMBL" id="KIW20254.1"/>
    </source>
</evidence>
<dbReference type="SUPFAM" id="SSF48264">
    <property type="entry name" value="Cytochrome P450"/>
    <property type="match status" value="1"/>
</dbReference>
<evidence type="ECO:0000256" key="8">
    <source>
        <dbReference type="RuleBase" id="RU000461"/>
    </source>
</evidence>
<reference evidence="9 10" key="1">
    <citation type="submission" date="2015-01" db="EMBL/GenBank/DDBJ databases">
        <title>The Genome Sequence of Exophiala spinifera CBS89968.</title>
        <authorList>
            <consortium name="The Broad Institute Genomics Platform"/>
            <person name="Cuomo C."/>
            <person name="de Hoog S."/>
            <person name="Gorbushina A."/>
            <person name="Stielow B."/>
            <person name="Teixiera M."/>
            <person name="Abouelleil A."/>
            <person name="Chapman S.B."/>
            <person name="Priest M."/>
            <person name="Young S.K."/>
            <person name="Wortman J."/>
            <person name="Nusbaum C."/>
            <person name="Birren B."/>
        </authorList>
    </citation>
    <scope>NUCLEOTIDE SEQUENCE [LARGE SCALE GENOMIC DNA]</scope>
    <source>
        <strain evidence="9 10">CBS 89968</strain>
    </source>
</reference>
<keyword evidence="7 8" id="KW-0349">Heme</keyword>
<dbReference type="FunFam" id="1.10.630.10:FF:000050">
    <property type="entry name" value="Cytochrome P450 monooxygenase"/>
    <property type="match status" value="1"/>
</dbReference>
<evidence type="ECO:0000256" key="6">
    <source>
        <dbReference type="ARBA" id="ARBA00023033"/>
    </source>
</evidence>
<dbReference type="PANTHER" id="PTHR24305">
    <property type="entry name" value="CYTOCHROME P450"/>
    <property type="match status" value="1"/>
</dbReference>
<dbReference type="VEuPathDB" id="FungiDB:PV08_00829"/>
<evidence type="ECO:0000256" key="1">
    <source>
        <dbReference type="ARBA" id="ARBA00001971"/>
    </source>
</evidence>
<dbReference type="GO" id="GO:0005506">
    <property type="term" value="F:iron ion binding"/>
    <property type="evidence" value="ECO:0007669"/>
    <property type="project" value="InterPro"/>
</dbReference>
<keyword evidence="5 7" id="KW-0408">Iron</keyword>